<evidence type="ECO:0000259" key="19">
    <source>
        <dbReference type="Pfam" id="PF00593"/>
    </source>
</evidence>
<keyword evidence="9" id="KW-0406">Ion transport</keyword>
<dbReference type="OrthoDB" id="183532at2"/>
<evidence type="ECO:0000256" key="5">
    <source>
        <dbReference type="ARBA" id="ARBA00022496"/>
    </source>
</evidence>
<evidence type="ECO:0000259" key="20">
    <source>
        <dbReference type="Pfam" id="PF07715"/>
    </source>
</evidence>
<dbReference type="PANTHER" id="PTHR30069:SF8">
    <property type="entry name" value="TONB-DEPENDENT SIDEROPHORE RECEPTOR PROTEIN"/>
    <property type="match status" value="1"/>
</dbReference>
<evidence type="ECO:0000313" key="22">
    <source>
        <dbReference type="Proteomes" id="UP000184327"/>
    </source>
</evidence>
<dbReference type="PROSITE" id="PS52016">
    <property type="entry name" value="TONB_DEPENDENT_REC_3"/>
    <property type="match status" value="1"/>
</dbReference>
<evidence type="ECO:0000256" key="13">
    <source>
        <dbReference type="ARBA" id="ARBA00023237"/>
    </source>
</evidence>
<comment type="subcellular location">
    <subcellularLocation>
        <location evidence="1 14">Cell outer membrane</location>
        <topology evidence="1 14">Multi-pass membrane protein</topology>
    </subcellularLocation>
</comment>
<comment type="similarity">
    <text evidence="2 14 16">Belongs to the TonB-dependent receptor family.</text>
</comment>
<dbReference type="STRING" id="1122156.SAMN02745117_01447"/>
<keyword evidence="7 18" id="KW-0732">Signal</keyword>
<dbReference type="InterPro" id="IPR039426">
    <property type="entry name" value="TonB-dep_rcpt-like"/>
</dbReference>
<dbReference type="Gene3D" id="2.170.130.10">
    <property type="entry name" value="TonB-dependent receptor, plug domain"/>
    <property type="match status" value="1"/>
</dbReference>
<keyword evidence="6 14" id="KW-0812">Transmembrane</keyword>
<dbReference type="GO" id="GO:0038023">
    <property type="term" value="F:signaling receptor activity"/>
    <property type="evidence" value="ECO:0007669"/>
    <property type="project" value="InterPro"/>
</dbReference>
<keyword evidence="8" id="KW-0408">Iron</keyword>
<dbReference type="InterPro" id="IPR036942">
    <property type="entry name" value="Beta-barrel_TonB_sf"/>
</dbReference>
<feature type="chain" id="PRO_5009908610" evidence="18">
    <location>
        <begin position="28"/>
        <end position="755"/>
    </location>
</feature>
<dbReference type="RefSeq" id="WP_073356028.1">
    <property type="nucleotide sequence ID" value="NZ_FQUZ01000014.1"/>
</dbReference>
<reference evidence="21 22" key="1">
    <citation type="submission" date="2016-11" db="EMBL/GenBank/DDBJ databases">
        <authorList>
            <person name="Jaros S."/>
            <person name="Januszkiewicz K."/>
            <person name="Wedrychowicz H."/>
        </authorList>
    </citation>
    <scope>NUCLEOTIDE SEQUENCE [LARGE SCALE GENOMIC DNA]</scope>
    <source>
        <strain evidence="21 22">DSM 16112</strain>
    </source>
</reference>
<dbReference type="AlphaFoldDB" id="A0A1M4ZGV8"/>
<dbReference type="CDD" id="cd01347">
    <property type="entry name" value="ligand_gated_channel"/>
    <property type="match status" value="1"/>
</dbReference>
<evidence type="ECO:0000256" key="14">
    <source>
        <dbReference type="PROSITE-ProRule" id="PRU01360"/>
    </source>
</evidence>
<sequence>MARHHRLAEARIFVPCLIAAAIQAAHAQDSSATVEDIQTLPEVEVVAASEQVKQAPGVSTVTTEDIERTPVTNDISEIVRRQPGVNLTGNSSTGARGNNRQIDIRGMGPENTLILIDGKPVLSRNSVRMSTQGERDTRGDSNWVPPEAIESIEVLRGPAAARYGSGAAGGVVNIRTKAATRKAFTVSAYTNVPENSKEGDTRRINVLASGPVNEALSYRLYGNFNVTDHDKFGLNPVEVTTDRGTNYNYSGGREGVQNRDLSARLSYRLNPDHRFDLDAGWSRQGNKFAGDTQNNFFDGDTEGNPDPNFMSLFGKETNRVTRTTAALTHFGNYRFGTSESYIQYERSDNRRYAESLGGGYEGAIEADDLRWTRIRLNNINAKSEFNIPLTLGYEQVLTLGAEVRRESMTDPVSITNSLTPGLGIGTTPEDAANRSNKSDATLIGIYVEDNIYVGDAVVLTPGLRFDHHSEFGTNWSPSLNAAWQLDGQFSLKGGIARAYKAPNLYQLNPNYVYQSGGRGCWNLVGPCSIMGNPDLDPEISLNKEIGLSFENDTGWVAGITYFHNRFRNRIGSGRQILNSVDVETPCWWAGCAGSSISTNVLQQWENSGPATVAGVEGNLTVPVARTLEWSSNFTYMSKSEDDRGQPLSLVPEYTINSWLNWQTTSRLAVNLGLTHYGRIDARAINLTTNEPELVTDARSAYTLVNLGLNYQINKTFRVNGGVKNLFDKQLLRTSQGANTFNEPGRSYHLSLTAAF</sequence>
<feature type="short sequence motif" description="TonB C-terminal box" evidence="15">
    <location>
        <begin position="738"/>
        <end position="755"/>
    </location>
</feature>
<dbReference type="EMBL" id="FQUZ01000014">
    <property type="protein sequence ID" value="SHF16826.1"/>
    <property type="molecule type" value="Genomic_DNA"/>
</dbReference>
<evidence type="ECO:0000256" key="3">
    <source>
        <dbReference type="ARBA" id="ARBA00022448"/>
    </source>
</evidence>
<dbReference type="InterPro" id="IPR012910">
    <property type="entry name" value="Plug_dom"/>
</dbReference>
<dbReference type="GO" id="GO:0044718">
    <property type="term" value="P:siderophore transmembrane transport"/>
    <property type="evidence" value="ECO:0007669"/>
    <property type="project" value="TreeGrafter"/>
</dbReference>
<evidence type="ECO:0000256" key="8">
    <source>
        <dbReference type="ARBA" id="ARBA00023004"/>
    </source>
</evidence>
<keyword evidence="10 16" id="KW-0798">TonB box</keyword>
<dbReference type="PROSITE" id="PS01156">
    <property type="entry name" value="TONB_DEPENDENT_REC_2"/>
    <property type="match status" value="1"/>
</dbReference>
<dbReference type="Proteomes" id="UP000184327">
    <property type="component" value="Unassembled WGS sequence"/>
</dbReference>
<proteinExistence type="inferred from homology"/>
<feature type="domain" description="TonB-dependent receptor-like beta-barrel" evidence="19">
    <location>
        <begin position="268"/>
        <end position="725"/>
    </location>
</feature>
<dbReference type="GO" id="GO:0015344">
    <property type="term" value="F:siderophore uptake transmembrane transporter activity"/>
    <property type="evidence" value="ECO:0007669"/>
    <property type="project" value="TreeGrafter"/>
</dbReference>
<dbReference type="InterPro" id="IPR037066">
    <property type="entry name" value="Plug_dom_sf"/>
</dbReference>
<dbReference type="NCBIfam" id="NF010048">
    <property type="entry name" value="PRK13524.1"/>
    <property type="match status" value="1"/>
</dbReference>
<evidence type="ECO:0000256" key="10">
    <source>
        <dbReference type="ARBA" id="ARBA00023077"/>
    </source>
</evidence>
<name>A0A1M4ZGV8_9BURK</name>
<dbReference type="PANTHER" id="PTHR30069">
    <property type="entry name" value="TONB-DEPENDENT OUTER MEMBRANE RECEPTOR"/>
    <property type="match status" value="1"/>
</dbReference>
<evidence type="ECO:0000256" key="9">
    <source>
        <dbReference type="ARBA" id="ARBA00023065"/>
    </source>
</evidence>
<evidence type="ECO:0000256" key="17">
    <source>
        <dbReference type="SAM" id="MobiDB-lite"/>
    </source>
</evidence>
<evidence type="ECO:0000256" key="12">
    <source>
        <dbReference type="ARBA" id="ARBA00023170"/>
    </source>
</evidence>
<dbReference type="InterPro" id="IPR010917">
    <property type="entry name" value="TonB_rcpt_CS"/>
</dbReference>
<dbReference type="GO" id="GO:0009279">
    <property type="term" value="C:cell outer membrane"/>
    <property type="evidence" value="ECO:0007669"/>
    <property type="project" value="UniProtKB-SubCell"/>
</dbReference>
<organism evidence="21 22">
    <name type="scientific">Lampropedia hyalina DSM 16112</name>
    <dbReference type="NCBI Taxonomy" id="1122156"/>
    <lineage>
        <taxon>Bacteria</taxon>
        <taxon>Pseudomonadati</taxon>
        <taxon>Pseudomonadota</taxon>
        <taxon>Betaproteobacteria</taxon>
        <taxon>Burkholderiales</taxon>
        <taxon>Comamonadaceae</taxon>
        <taxon>Lampropedia</taxon>
    </lineage>
</organism>
<dbReference type="Pfam" id="PF07715">
    <property type="entry name" value="Plug"/>
    <property type="match status" value="1"/>
</dbReference>
<evidence type="ECO:0000313" key="21">
    <source>
        <dbReference type="EMBL" id="SHF16826.1"/>
    </source>
</evidence>
<dbReference type="NCBIfam" id="NF010051">
    <property type="entry name" value="PRK13528.1"/>
    <property type="match status" value="1"/>
</dbReference>
<gene>
    <name evidence="21" type="ORF">SAMN02745117_01447</name>
</gene>
<dbReference type="Pfam" id="PF00593">
    <property type="entry name" value="TonB_dep_Rec_b-barrel"/>
    <property type="match status" value="1"/>
</dbReference>
<keyword evidence="13 14" id="KW-0998">Cell outer membrane</keyword>
<dbReference type="InterPro" id="IPR000531">
    <property type="entry name" value="Beta-barrel_TonB"/>
</dbReference>
<evidence type="ECO:0000256" key="7">
    <source>
        <dbReference type="ARBA" id="ARBA00022729"/>
    </source>
</evidence>
<keyword evidence="5" id="KW-0410">Iron transport</keyword>
<evidence type="ECO:0000256" key="16">
    <source>
        <dbReference type="RuleBase" id="RU003357"/>
    </source>
</evidence>
<accession>A0A1M4ZGV8</accession>
<keyword evidence="4 14" id="KW-1134">Transmembrane beta strand</keyword>
<evidence type="ECO:0000256" key="4">
    <source>
        <dbReference type="ARBA" id="ARBA00022452"/>
    </source>
</evidence>
<evidence type="ECO:0000256" key="18">
    <source>
        <dbReference type="SAM" id="SignalP"/>
    </source>
</evidence>
<keyword evidence="3 14" id="KW-0813">Transport</keyword>
<keyword evidence="12 21" id="KW-0675">Receptor</keyword>
<dbReference type="NCBIfam" id="TIGR01783">
    <property type="entry name" value="TonB-siderophor"/>
    <property type="match status" value="1"/>
</dbReference>
<evidence type="ECO:0000256" key="1">
    <source>
        <dbReference type="ARBA" id="ARBA00004571"/>
    </source>
</evidence>
<dbReference type="InterPro" id="IPR010105">
    <property type="entry name" value="TonB_sidphr_rcpt"/>
</dbReference>
<keyword evidence="22" id="KW-1185">Reference proteome</keyword>
<dbReference type="SUPFAM" id="SSF56935">
    <property type="entry name" value="Porins"/>
    <property type="match status" value="1"/>
</dbReference>
<feature type="region of interest" description="Disordered" evidence="17">
    <location>
        <begin position="84"/>
        <end position="104"/>
    </location>
</feature>
<evidence type="ECO:0000256" key="6">
    <source>
        <dbReference type="ARBA" id="ARBA00022692"/>
    </source>
</evidence>
<evidence type="ECO:0000256" key="2">
    <source>
        <dbReference type="ARBA" id="ARBA00009810"/>
    </source>
</evidence>
<dbReference type="InterPro" id="IPR058134">
    <property type="entry name" value="PirA/FepA/PfeA"/>
</dbReference>
<evidence type="ECO:0000256" key="15">
    <source>
        <dbReference type="PROSITE-ProRule" id="PRU10144"/>
    </source>
</evidence>
<feature type="compositionally biased region" description="Polar residues" evidence="17">
    <location>
        <begin position="85"/>
        <end position="101"/>
    </location>
</feature>
<feature type="signal peptide" evidence="18">
    <location>
        <begin position="1"/>
        <end position="27"/>
    </location>
</feature>
<dbReference type="Gene3D" id="2.40.170.20">
    <property type="entry name" value="TonB-dependent receptor, beta-barrel domain"/>
    <property type="match status" value="1"/>
</dbReference>
<feature type="domain" description="TonB-dependent receptor plug" evidence="20">
    <location>
        <begin position="57"/>
        <end position="171"/>
    </location>
</feature>
<evidence type="ECO:0000256" key="11">
    <source>
        <dbReference type="ARBA" id="ARBA00023136"/>
    </source>
</evidence>
<protein>
    <submittedName>
        <fullName evidence="21">Outer membrane receptor for ferrienterochelin and colicins</fullName>
    </submittedName>
</protein>
<keyword evidence="11 14" id="KW-0472">Membrane</keyword>